<dbReference type="Proteomes" id="UP000694570">
    <property type="component" value="Unplaced"/>
</dbReference>
<dbReference type="Proteomes" id="UP000694726">
    <property type="component" value="Unplaced"/>
</dbReference>
<dbReference type="Proteomes" id="UP000694725">
    <property type="component" value="Unplaced"/>
</dbReference>
<accession>A0A8D0PBN3</accession>
<dbReference type="Ensembl" id="ENSSSCT00065024611.1">
    <property type="protein sequence ID" value="ENSSSCP00065010057.1"/>
    <property type="gene ID" value="ENSSSCG00065018523.1"/>
</dbReference>
<dbReference type="Ensembl" id="ENSSSCT00035056475.1">
    <property type="protein sequence ID" value="ENSSSCP00035022729.1"/>
    <property type="gene ID" value="ENSSSCG00035042483.1"/>
</dbReference>
<dbReference type="Ensembl" id="ENSSSCT00060065181.1">
    <property type="protein sequence ID" value="ENSSSCP00060027909.1"/>
    <property type="gene ID" value="ENSSSCG00060048019.1"/>
</dbReference>
<dbReference type="Proteomes" id="UP000694727">
    <property type="component" value="Unplaced"/>
</dbReference>
<dbReference type="Proteomes" id="UP000694720">
    <property type="component" value="Unplaced"/>
</dbReference>
<evidence type="ECO:0000313" key="2">
    <source>
        <dbReference type="Ensembl" id="ENSSSCP00015031217.1"/>
    </source>
</evidence>
<evidence type="ECO:0000256" key="1">
    <source>
        <dbReference type="SAM" id="MobiDB-lite"/>
    </source>
</evidence>
<dbReference type="Ensembl" id="ENSSSCT00015077561.1">
    <property type="protein sequence ID" value="ENSSSCP00015031217.1"/>
    <property type="gene ID" value="ENSSSCG00015058054.1"/>
</dbReference>
<dbReference type="Proteomes" id="UP000694571">
    <property type="component" value="Unplaced"/>
</dbReference>
<protein>
    <submittedName>
        <fullName evidence="3">Methyltransferase 14, N6-adenosine-methyltransferase non-catalytic subunit</fullName>
    </submittedName>
</protein>
<dbReference type="Ensembl" id="ENSSSCT00050046442.1">
    <property type="protein sequence ID" value="ENSSSCP00050019217.1"/>
    <property type="gene ID" value="ENSSSCG00050034553.1"/>
</dbReference>
<feature type="region of interest" description="Disordered" evidence="1">
    <location>
        <begin position="50"/>
        <end position="73"/>
    </location>
</feature>
<dbReference type="Ensembl" id="ENSSSCT00030000281.1">
    <property type="protein sequence ID" value="ENSSSCP00030000177.1"/>
    <property type="gene ID" value="ENSSSCG00030000181.1"/>
</dbReference>
<dbReference type="Proteomes" id="UP000694724">
    <property type="component" value="Unplaced"/>
</dbReference>
<organism evidence="2 4">
    <name type="scientific">Sus scrofa</name>
    <name type="common">Pig</name>
    <dbReference type="NCBI Taxonomy" id="9823"/>
    <lineage>
        <taxon>Eukaryota</taxon>
        <taxon>Metazoa</taxon>
        <taxon>Chordata</taxon>
        <taxon>Craniata</taxon>
        <taxon>Vertebrata</taxon>
        <taxon>Euteleostomi</taxon>
        <taxon>Mammalia</taxon>
        <taxon>Eutheria</taxon>
        <taxon>Laurasiatheria</taxon>
        <taxon>Artiodactyla</taxon>
        <taxon>Suina</taxon>
        <taxon>Suidae</taxon>
        <taxon>Sus</taxon>
    </lineage>
</organism>
<evidence type="ECO:0000313" key="4">
    <source>
        <dbReference type="Proteomes" id="UP000694726"/>
    </source>
</evidence>
<dbReference type="Ensembl" id="ENSSSCT00055026529.1">
    <property type="protein sequence ID" value="ENSSSCP00055021084.1"/>
    <property type="gene ID" value="ENSSSCG00055013477.1"/>
</dbReference>
<dbReference type="Proteomes" id="UP000694723">
    <property type="component" value="Unplaced"/>
</dbReference>
<sequence length="97" mass="11309">MDSRLQEIRERQKLRRQLLAQQLGAESADSIGAVLNSKDEQREIAETRETCRASYDTSTPNAKRKYQDEGETDEDKIEEYKASIKWNNFMVKIKINV</sequence>
<dbReference type="Ensembl" id="ENSSSCT00040083536.1">
    <property type="protein sequence ID" value="ENSSSCP00040036399.1"/>
    <property type="gene ID" value="ENSSSCG00040061369.1"/>
</dbReference>
<dbReference type="Proteomes" id="UP000694722">
    <property type="component" value="Unplaced"/>
</dbReference>
<dbReference type="AlphaFoldDB" id="A0A8D0PBN3"/>
<evidence type="ECO:0000313" key="3">
    <source>
        <dbReference type="Ensembl" id="ENSSSCP00025041857.1"/>
    </source>
</evidence>
<proteinExistence type="predicted"/>
<reference evidence="2" key="1">
    <citation type="submission" date="2025-05" db="UniProtKB">
        <authorList>
            <consortium name="Ensembl"/>
        </authorList>
    </citation>
    <scope>IDENTIFICATION</scope>
</reference>
<gene>
    <name evidence="3" type="primary">METTL14</name>
</gene>
<dbReference type="Ensembl" id="ENSSSCT00025095345.1">
    <property type="protein sequence ID" value="ENSSSCP00025041857.1"/>
    <property type="gene ID" value="ENSSSCG00025069393.1"/>
</dbReference>
<name>A0A8D0PBN3_PIG</name>